<dbReference type="Proteomes" id="UP000203589">
    <property type="component" value="Chromosome"/>
</dbReference>
<accession>A0A222EAC2</accession>
<keyword evidence="2" id="KW-1185">Reference proteome</keyword>
<proteinExistence type="predicted"/>
<evidence type="ECO:0000313" key="2">
    <source>
        <dbReference type="Proteomes" id="UP000203589"/>
    </source>
</evidence>
<dbReference type="KEGG" id="aht:ANTHELSMS3_04527"/>
<organism evidence="1 2">
    <name type="scientific">Antarctobacter heliothermus</name>
    <dbReference type="NCBI Taxonomy" id="74033"/>
    <lineage>
        <taxon>Bacteria</taxon>
        <taxon>Pseudomonadati</taxon>
        <taxon>Pseudomonadota</taxon>
        <taxon>Alphaproteobacteria</taxon>
        <taxon>Rhodobacterales</taxon>
        <taxon>Roseobacteraceae</taxon>
        <taxon>Antarctobacter</taxon>
    </lineage>
</organism>
<reference evidence="1 2" key="1">
    <citation type="submission" date="2017-07" db="EMBL/GenBank/DDBJ databases">
        <title>Genome Sequence of Antarctobacter heliothermus Strain SMS3 Isolated from a culture of the Diatom Skeletonema marinoi.</title>
        <authorList>
            <person name="Topel M."/>
            <person name="Pinder M.I.M."/>
            <person name="Johansson O.N."/>
            <person name="Kourtchenko O."/>
            <person name="Godhe A."/>
            <person name="Clarke A.K."/>
        </authorList>
    </citation>
    <scope>NUCLEOTIDE SEQUENCE [LARGE SCALE GENOMIC DNA]</scope>
    <source>
        <strain evidence="1 2">SMS3</strain>
    </source>
</reference>
<name>A0A222EAC2_9RHOB</name>
<gene>
    <name evidence="1" type="ORF">ANTHELSMS3_04527</name>
</gene>
<dbReference type="OrthoDB" id="7659053at2"/>
<dbReference type="EMBL" id="CP022540">
    <property type="protein sequence ID" value="ASP23126.1"/>
    <property type="molecule type" value="Genomic_DNA"/>
</dbReference>
<dbReference type="PROSITE" id="PS51257">
    <property type="entry name" value="PROKAR_LIPOPROTEIN"/>
    <property type="match status" value="1"/>
</dbReference>
<dbReference type="RefSeq" id="WP_094036788.1">
    <property type="nucleotide sequence ID" value="NZ_CP022540.1"/>
</dbReference>
<dbReference type="AlphaFoldDB" id="A0A222EAC2"/>
<sequence length="117" mass="12412">MKQAVILAACLGLVACGGGNSSKRSYGAAPQVRVSSGPISDACLRAGRSGATRQRCGCIQSVANSDLTSSDQRLAATFFADPHRAQETRQSDNPRNEAFWKRYKAFAARAESACRAT</sequence>
<evidence type="ECO:0000313" key="1">
    <source>
        <dbReference type="EMBL" id="ASP23126.1"/>
    </source>
</evidence>
<protein>
    <submittedName>
        <fullName evidence="1">Arginine transporter</fullName>
    </submittedName>
</protein>